<comment type="subcellular location">
    <subcellularLocation>
        <location evidence="7">Lipid droplet</location>
    </subcellularLocation>
    <subcellularLocation>
        <location evidence="7">Membrane</location>
        <topology evidence="7">Multi-pass membrane protein</topology>
    </subcellularLocation>
</comment>
<feature type="compositionally biased region" description="Low complexity" evidence="8">
    <location>
        <begin position="172"/>
        <end position="185"/>
    </location>
</feature>
<comment type="function">
    <text evidence="1">May have a structural role to stabilize the lipid body during desiccation of the seed by preventing coalescence of the oil. Probably interacts with both lipid and phospholipid moieties of lipid bodies. May also provide recognition signals for specific lipase anchorage in lipolysis during seedling growth.</text>
</comment>
<dbReference type="Pfam" id="PF01277">
    <property type="entry name" value="Oleosin"/>
    <property type="match status" value="1"/>
</dbReference>
<evidence type="ECO:0000313" key="10">
    <source>
        <dbReference type="EnsemblPlants" id="AUR62022853-RA:cds"/>
    </source>
</evidence>
<dbReference type="OrthoDB" id="1929188at2759"/>
<sequence length="185" mass="19083">MATMDRDRDTRDPRQIHVHTQHASLHAGNVRGAGGGYGSSTGGGPTASQVIALVTLVPVTGTLLFLAGLTLLGTVIGLCLATPVFLLFSPVLVPAALLMGLAVTGFLSSGAFGLTGLSSLSRVVGYIRQAGRRMPDDLDYAKRRVADMAAFAGQKTKDVGQTIESKARESGTHTTSGGTTATTRT</sequence>
<proteinExistence type="inferred from homology"/>
<evidence type="ECO:0000256" key="8">
    <source>
        <dbReference type="SAM" id="MobiDB-lite"/>
    </source>
</evidence>
<dbReference type="OMA" id="SWVTNYL"/>
<keyword evidence="4 9" id="KW-0812">Transmembrane</keyword>
<organism evidence="10 11">
    <name type="scientific">Chenopodium quinoa</name>
    <name type="common">Quinoa</name>
    <dbReference type="NCBI Taxonomy" id="63459"/>
    <lineage>
        <taxon>Eukaryota</taxon>
        <taxon>Viridiplantae</taxon>
        <taxon>Streptophyta</taxon>
        <taxon>Embryophyta</taxon>
        <taxon>Tracheophyta</taxon>
        <taxon>Spermatophyta</taxon>
        <taxon>Magnoliopsida</taxon>
        <taxon>eudicotyledons</taxon>
        <taxon>Gunneridae</taxon>
        <taxon>Pentapetalae</taxon>
        <taxon>Caryophyllales</taxon>
        <taxon>Chenopodiaceae</taxon>
        <taxon>Chenopodioideae</taxon>
        <taxon>Atripliceae</taxon>
        <taxon>Chenopodium</taxon>
    </lineage>
</organism>
<reference evidence="10" key="1">
    <citation type="journal article" date="2017" name="Nature">
        <title>The genome of Chenopodium quinoa.</title>
        <authorList>
            <person name="Jarvis D.E."/>
            <person name="Ho Y.S."/>
            <person name="Lightfoot D.J."/>
            <person name="Schmoeckel S.M."/>
            <person name="Li B."/>
            <person name="Borm T.J.A."/>
            <person name="Ohyanagi H."/>
            <person name="Mineta K."/>
            <person name="Michell C.T."/>
            <person name="Saber N."/>
            <person name="Kharbatia N.M."/>
            <person name="Rupper R.R."/>
            <person name="Sharp A.R."/>
            <person name="Dally N."/>
            <person name="Boughton B.A."/>
            <person name="Woo Y.H."/>
            <person name="Gao G."/>
            <person name="Schijlen E.G.W.M."/>
            <person name="Guo X."/>
            <person name="Momin A.A."/>
            <person name="Negrao S."/>
            <person name="Al-Babili S."/>
            <person name="Gehring C."/>
            <person name="Roessner U."/>
            <person name="Jung C."/>
            <person name="Murphy K."/>
            <person name="Arold S.T."/>
            <person name="Gojobori T."/>
            <person name="van der Linden C.G."/>
            <person name="van Loo E.N."/>
            <person name="Jellen E.N."/>
            <person name="Maughan P.J."/>
            <person name="Tester M."/>
        </authorList>
    </citation>
    <scope>NUCLEOTIDE SEQUENCE [LARGE SCALE GENOMIC DNA]</scope>
    <source>
        <strain evidence="10">cv. PI 614886</strain>
    </source>
</reference>
<evidence type="ECO:0000256" key="6">
    <source>
        <dbReference type="ARBA" id="ARBA00023136"/>
    </source>
</evidence>
<feature type="region of interest" description="Disordered" evidence="8">
    <location>
        <begin position="162"/>
        <end position="185"/>
    </location>
</feature>
<feature type="region of interest" description="Disordered" evidence="8">
    <location>
        <begin position="1"/>
        <end position="30"/>
    </location>
</feature>
<dbReference type="Proteomes" id="UP000596660">
    <property type="component" value="Unplaced"/>
</dbReference>
<keyword evidence="5 9" id="KW-1133">Transmembrane helix</keyword>
<dbReference type="GeneID" id="110699453"/>
<dbReference type="GO" id="GO:0012511">
    <property type="term" value="C:monolayer-surrounded lipid storage body"/>
    <property type="evidence" value="ECO:0007669"/>
    <property type="project" value="InterPro"/>
</dbReference>
<keyword evidence="3 7" id="KW-0551">Lipid droplet</keyword>
<dbReference type="AlphaFoldDB" id="A0A803M3Q4"/>
<evidence type="ECO:0000256" key="9">
    <source>
        <dbReference type="SAM" id="Phobius"/>
    </source>
</evidence>
<dbReference type="KEGG" id="cqi:110699453"/>
<evidence type="ECO:0000256" key="7">
    <source>
        <dbReference type="RuleBase" id="RU000540"/>
    </source>
</evidence>
<protein>
    <recommendedName>
        <fullName evidence="7">Oleosin</fullName>
    </recommendedName>
</protein>
<evidence type="ECO:0000256" key="5">
    <source>
        <dbReference type="ARBA" id="ARBA00022989"/>
    </source>
</evidence>
<dbReference type="PANTHER" id="PTHR33203:SF44">
    <property type="entry name" value="OLEOSIN 20.3 KDA"/>
    <property type="match status" value="1"/>
</dbReference>
<dbReference type="Gramene" id="AUR62022853-RA">
    <property type="protein sequence ID" value="AUR62022853-RA:cds"/>
    <property type="gene ID" value="AUR62022853"/>
</dbReference>
<dbReference type="GO" id="GO:0019915">
    <property type="term" value="P:lipid storage"/>
    <property type="evidence" value="ECO:0007669"/>
    <property type="project" value="TreeGrafter"/>
</dbReference>
<reference evidence="10" key="2">
    <citation type="submission" date="2021-03" db="UniProtKB">
        <authorList>
            <consortium name="EnsemblPlants"/>
        </authorList>
    </citation>
    <scope>IDENTIFICATION</scope>
</reference>
<evidence type="ECO:0000256" key="2">
    <source>
        <dbReference type="ARBA" id="ARBA00010858"/>
    </source>
</evidence>
<dbReference type="RefSeq" id="XP_021732650.1">
    <property type="nucleotide sequence ID" value="XM_021876958.1"/>
</dbReference>
<dbReference type="GO" id="GO:0010344">
    <property type="term" value="P:seed oilbody biogenesis"/>
    <property type="evidence" value="ECO:0007669"/>
    <property type="project" value="TreeGrafter"/>
</dbReference>
<dbReference type="GO" id="GO:0016020">
    <property type="term" value="C:membrane"/>
    <property type="evidence" value="ECO:0007669"/>
    <property type="project" value="UniProtKB-SubCell"/>
</dbReference>
<dbReference type="PROSITE" id="PS00811">
    <property type="entry name" value="OLEOSINS"/>
    <property type="match status" value="1"/>
</dbReference>
<gene>
    <name evidence="10" type="primary">LOC110699453</name>
</gene>
<evidence type="ECO:0000256" key="3">
    <source>
        <dbReference type="ARBA" id="ARBA00022677"/>
    </source>
</evidence>
<dbReference type="PANTHER" id="PTHR33203">
    <property type="entry name" value="OLEOSIN"/>
    <property type="match status" value="1"/>
</dbReference>
<comment type="similarity">
    <text evidence="2 7">Belongs to the oleosin family.</text>
</comment>
<keyword evidence="11" id="KW-1185">Reference proteome</keyword>
<dbReference type="InterPro" id="IPR000136">
    <property type="entry name" value="Oleosin"/>
</dbReference>
<feature type="compositionally biased region" description="Basic and acidic residues" evidence="8">
    <location>
        <begin position="1"/>
        <end position="15"/>
    </location>
</feature>
<evidence type="ECO:0000256" key="1">
    <source>
        <dbReference type="ARBA" id="ARBA00002582"/>
    </source>
</evidence>
<accession>A0A803M3Q4</accession>
<evidence type="ECO:0000256" key="4">
    <source>
        <dbReference type="ARBA" id="ARBA00022692"/>
    </source>
</evidence>
<dbReference type="GO" id="GO:0050826">
    <property type="term" value="P:response to freezing"/>
    <property type="evidence" value="ECO:0007669"/>
    <property type="project" value="TreeGrafter"/>
</dbReference>
<keyword evidence="6 9" id="KW-0472">Membrane</keyword>
<evidence type="ECO:0000313" key="11">
    <source>
        <dbReference type="Proteomes" id="UP000596660"/>
    </source>
</evidence>
<dbReference type="EnsemblPlants" id="AUR62022853-RA">
    <property type="protein sequence ID" value="AUR62022853-RA:cds"/>
    <property type="gene ID" value="AUR62022853"/>
</dbReference>
<name>A0A803M3Q4_CHEQI</name>
<feature type="transmembrane region" description="Helical" evidence="9">
    <location>
        <begin position="92"/>
        <end position="114"/>
    </location>
</feature>